<accession>A0A2U1JRV3</accession>
<feature type="transmembrane region" description="Helical" evidence="1">
    <location>
        <begin position="71"/>
        <end position="89"/>
    </location>
</feature>
<dbReference type="Proteomes" id="UP000245618">
    <property type="component" value="Unassembled WGS sequence"/>
</dbReference>
<dbReference type="RefSeq" id="WP_116764020.1">
    <property type="nucleotide sequence ID" value="NZ_QCZH01000017.1"/>
</dbReference>
<sequence length="90" mass="9756">MNKIDLLIGFVIGILASILGMFLYITFAVHLDFIAGLQLMKSQGHLGKIVTLGSILDLIAFGILLKMNKELMARGVVLAVIALTIITLFL</sequence>
<reference evidence="2 3" key="1">
    <citation type="submission" date="2018-04" db="EMBL/GenBank/DDBJ databases">
        <title>Flavobacterium sp. nov., isolated from glacier ice.</title>
        <authorList>
            <person name="Liu Q."/>
            <person name="Xin Y.-H."/>
        </authorList>
    </citation>
    <scope>NUCLEOTIDE SEQUENCE [LARGE SCALE GENOMIC DNA]</scope>
    <source>
        <strain evidence="2 3">LB2P30</strain>
    </source>
</reference>
<proteinExistence type="predicted"/>
<evidence type="ECO:0000256" key="1">
    <source>
        <dbReference type="SAM" id="Phobius"/>
    </source>
</evidence>
<gene>
    <name evidence="2" type="ORF">DB891_13040</name>
</gene>
<keyword evidence="1" id="KW-1133">Transmembrane helix</keyword>
<keyword evidence="3" id="KW-1185">Reference proteome</keyword>
<dbReference type="EMBL" id="QCZH01000017">
    <property type="protein sequence ID" value="PWA07936.1"/>
    <property type="molecule type" value="Genomic_DNA"/>
</dbReference>
<organism evidence="2 3">
    <name type="scientific">Flavobacterium laiguense</name>
    <dbReference type="NCBI Taxonomy" id="2169409"/>
    <lineage>
        <taxon>Bacteria</taxon>
        <taxon>Pseudomonadati</taxon>
        <taxon>Bacteroidota</taxon>
        <taxon>Flavobacteriia</taxon>
        <taxon>Flavobacteriales</taxon>
        <taxon>Flavobacteriaceae</taxon>
        <taxon>Flavobacterium</taxon>
    </lineage>
</organism>
<dbReference type="AlphaFoldDB" id="A0A2U1JRV3"/>
<keyword evidence="1" id="KW-0472">Membrane</keyword>
<protein>
    <submittedName>
        <fullName evidence="2">Uncharacterized protein</fullName>
    </submittedName>
</protein>
<dbReference type="OrthoDB" id="1362378at2"/>
<evidence type="ECO:0000313" key="3">
    <source>
        <dbReference type="Proteomes" id="UP000245618"/>
    </source>
</evidence>
<name>A0A2U1JRV3_9FLAO</name>
<keyword evidence="1" id="KW-0812">Transmembrane</keyword>
<evidence type="ECO:0000313" key="2">
    <source>
        <dbReference type="EMBL" id="PWA07936.1"/>
    </source>
</evidence>
<feature type="transmembrane region" description="Helical" evidence="1">
    <location>
        <begin position="6"/>
        <end position="34"/>
    </location>
</feature>
<comment type="caution">
    <text evidence="2">The sequence shown here is derived from an EMBL/GenBank/DDBJ whole genome shotgun (WGS) entry which is preliminary data.</text>
</comment>
<feature type="transmembrane region" description="Helical" evidence="1">
    <location>
        <begin position="46"/>
        <end position="65"/>
    </location>
</feature>